<evidence type="ECO:0000256" key="3">
    <source>
        <dbReference type="ARBA" id="ARBA00022692"/>
    </source>
</evidence>
<organism evidence="9 10">
    <name type="scientific">Acidipropionibacterium jensenii</name>
    <dbReference type="NCBI Taxonomy" id="1749"/>
    <lineage>
        <taxon>Bacteria</taxon>
        <taxon>Bacillati</taxon>
        <taxon>Actinomycetota</taxon>
        <taxon>Actinomycetes</taxon>
        <taxon>Propionibacteriales</taxon>
        <taxon>Propionibacteriaceae</taxon>
        <taxon>Acidipropionibacterium</taxon>
    </lineage>
</organism>
<dbReference type="GO" id="GO:0035435">
    <property type="term" value="P:phosphate ion transmembrane transport"/>
    <property type="evidence" value="ECO:0007669"/>
    <property type="project" value="TreeGrafter"/>
</dbReference>
<feature type="transmembrane region" description="Helical" evidence="6">
    <location>
        <begin position="267"/>
        <end position="285"/>
    </location>
</feature>
<accession>A0A3S4V6Y8</accession>
<evidence type="ECO:0000313" key="11">
    <source>
        <dbReference type="Proteomes" id="UP000285875"/>
    </source>
</evidence>
<dbReference type="InterPro" id="IPR011701">
    <property type="entry name" value="MFS"/>
</dbReference>
<dbReference type="PROSITE" id="PS00942">
    <property type="entry name" value="GLPT"/>
    <property type="match status" value="1"/>
</dbReference>
<dbReference type="OrthoDB" id="8596007at2"/>
<dbReference type="InterPro" id="IPR021159">
    <property type="entry name" value="Sugar-P_transporter_CS"/>
</dbReference>
<dbReference type="PIRSF" id="PIRSF002808">
    <property type="entry name" value="Hexose_phosphate_transp"/>
    <property type="match status" value="1"/>
</dbReference>
<dbReference type="InterPro" id="IPR020846">
    <property type="entry name" value="MFS_dom"/>
</dbReference>
<reference evidence="11" key="1">
    <citation type="submission" date="2017-12" db="EMBL/GenBank/DDBJ databases">
        <title>Whole genome sequencing of Acidipropionibacterium jensenii strains JS279 and JS280.</title>
        <authorList>
            <person name="Deptula P."/>
            <person name="Laine P."/>
            <person name="Smolander O.-P."/>
            <person name="Paulin L."/>
            <person name="Auvinen P."/>
            <person name="Varmanen P."/>
        </authorList>
    </citation>
    <scope>NUCLEOTIDE SEQUENCE [LARGE SCALE GENOMIC DNA]</scope>
    <source>
        <strain evidence="11">JS280</strain>
    </source>
</reference>
<dbReference type="InterPro" id="IPR036259">
    <property type="entry name" value="MFS_trans_sf"/>
</dbReference>
<proteinExistence type="inferred from homology"/>
<feature type="transmembrane region" description="Helical" evidence="6">
    <location>
        <begin position="105"/>
        <end position="127"/>
    </location>
</feature>
<comment type="subcellular location">
    <subcellularLocation>
        <location evidence="1">Cell membrane</location>
        <topology evidence="1">Multi-pass membrane protein</topology>
    </subcellularLocation>
</comment>
<feature type="transmembrane region" description="Helical" evidence="6">
    <location>
        <begin position="201"/>
        <end position="220"/>
    </location>
</feature>
<dbReference type="Pfam" id="PF07690">
    <property type="entry name" value="MFS_1"/>
    <property type="match status" value="1"/>
</dbReference>
<dbReference type="PANTHER" id="PTHR43826:SF6">
    <property type="entry name" value="GLYCEROL-3-PHOSPHATE TRANSPORTER"/>
    <property type="match status" value="1"/>
</dbReference>
<dbReference type="RefSeq" id="WP_028703240.1">
    <property type="nucleotide sequence ID" value="NZ_CP025570.1"/>
</dbReference>
<gene>
    <name evidence="9" type="primary">glpT</name>
    <name evidence="8" type="ORF">C0Z10_13195</name>
    <name evidence="9" type="ORF">NCTC13652_01486</name>
</gene>
<evidence type="ECO:0000259" key="7">
    <source>
        <dbReference type="PROSITE" id="PS50850"/>
    </source>
</evidence>
<keyword evidence="3 6" id="KW-0812">Transmembrane</keyword>
<sequence length="467" mass="50512">MSITEKPLTQKRSWLSAPPPAPRLDEAEVKHRYPRLRLQVFLGIFLGYAGFYLIRNNISLVSAILLDQGRIDKVGIGVIANAVLISYGFSKFFMAMVSDRSNARYFLPLGLFLSALANLAVAFVPAISASVTVFAIVMFINGWFQGMGWPPSGRVLVHWFSTNERGWKTSIWNCAHNVGGMGVGAVSAWGLAITANDWHSAFWLPALVAIVVAIIAFVLIRDTPASVGLPPIEEYRDDPAKVETDTSELETSSYWQVVVQHVFKNKVMLLLAFANVFVYTLRYGVLNWVPTYLSEVHGASVTGGIAGFSLFELAGLVGTLACGWISDHVFGGNRTRTGVTFLIGVGVFLAAYWLAPVGTPYWLLMVFLFFIGAFIYGPVMLIGLQAIDMSAANVAGTSAGFTGLFGYVLGATMASSGVGFLAQHYGWGVTYGALVGVVVVAIVLLALIGPEEKRLMAEHAGKSEHSH</sequence>
<feature type="transmembrane region" description="Helical" evidence="6">
    <location>
        <begin position="74"/>
        <end position="93"/>
    </location>
</feature>
<feature type="transmembrane region" description="Helical" evidence="6">
    <location>
        <begin position="337"/>
        <end position="355"/>
    </location>
</feature>
<keyword evidence="5 6" id="KW-0472">Membrane</keyword>
<keyword evidence="10" id="KW-1185">Reference proteome</keyword>
<evidence type="ECO:0000256" key="4">
    <source>
        <dbReference type="ARBA" id="ARBA00022989"/>
    </source>
</evidence>
<dbReference type="PANTHER" id="PTHR43826">
    <property type="entry name" value="GLUCOSE-6-PHOSPHATE EXCHANGER SLC37A4"/>
    <property type="match status" value="1"/>
</dbReference>
<evidence type="ECO:0000313" key="9">
    <source>
        <dbReference type="EMBL" id="VEI03286.1"/>
    </source>
</evidence>
<feature type="transmembrane region" description="Helical" evidence="6">
    <location>
        <begin position="399"/>
        <end position="422"/>
    </location>
</feature>
<feature type="transmembrane region" description="Helical" evidence="6">
    <location>
        <begin position="36"/>
        <end position="54"/>
    </location>
</feature>
<evidence type="ECO:0000256" key="5">
    <source>
        <dbReference type="ARBA" id="ARBA00023136"/>
    </source>
</evidence>
<feature type="domain" description="Major facilitator superfamily (MFS) profile" evidence="7">
    <location>
        <begin position="36"/>
        <end position="453"/>
    </location>
</feature>
<evidence type="ECO:0000256" key="6">
    <source>
        <dbReference type="SAM" id="Phobius"/>
    </source>
</evidence>
<dbReference type="Proteomes" id="UP000277858">
    <property type="component" value="Chromosome"/>
</dbReference>
<dbReference type="InterPro" id="IPR051337">
    <property type="entry name" value="OPA_Antiporter"/>
</dbReference>
<dbReference type="GO" id="GO:0005886">
    <property type="term" value="C:plasma membrane"/>
    <property type="evidence" value="ECO:0007669"/>
    <property type="project" value="UniProtKB-SubCell"/>
</dbReference>
<dbReference type="EMBL" id="LR134473">
    <property type="protein sequence ID" value="VEI03286.1"/>
    <property type="molecule type" value="Genomic_DNA"/>
</dbReference>
<protein>
    <submittedName>
        <fullName evidence="9">G-3-P permease</fullName>
    </submittedName>
    <submittedName>
        <fullName evidence="8">MFS transporter</fullName>
    </submittedName>
</protein>
<feature type="transmembrane region" description="Helical" evidence="6">
    <location>
        <begin position="305"/>
        <end position="325"/>
    </location>
</feature>
<dbReference type="PROSITE" id="PS50850">
    <property type="entry name" value="MFS"/>
    <property type="match status" value="1"/>
</dbReference>
<dbReference type="KEGG" id="aji:C0Z10_13195"/>
<feature type="transmembrane region" description="Helical" evidence="6">
    <location>
        <begin position="361"/>
        <end position="387"/>
    </location>
</feature>
<evidence type="ECO:0000313" key="8">
    <source>
        <dbReference type="EMBL" id="AZZ40533.1"/>
    </source>
</evidence>
<feature type="transmembrane region" description="Helical" evidence="6">
    <location>
        <begin position="428"/>
        <end position="448"/>
    </location>
</feature>
<comment type="similarity">
    <text evidence="2">Belongs to the major facilitator superfamily. Organophosphate:Pi antiporter (OPA) (TC 2.A.1.4) family.</text>
</comment>
<dbReference type="SUPFAM" id="SSF103473">
    <property type="entry name" value="MFS general substrate transporter"/>
    <property type="match status" value="1"/>
</dbReference>
<reference evidence="8" key="3">
    <citation type="journal article" date="2019" name="Microorganisms">
        <title>Red-Brown Pigmentation of Acidipropionibacterium jensenii Is Tied to Haemolytic Activity and cyl-Like Gene Cluster.</title>
        <authorList>
            <person name="Deptula P."/>
            <person name="Loivamaa I."/>
            <person name="Smolander O.P."/>
            <person name="Laine P."/>
            <person name="Roberts R.J."/>
            <person name="Piironen V."/>
            <person name="Paulin L."/>
            <person name="Savijoki K."/>
            <person name="Auvinen P."/>
            <person name="Varmanen P."/>
        </authorList>
    </citation>
    <scope>NUCLEOTIDE SEQUENCE</scope>
    <source>
        <strain evidence="8">JS280</strain>
    </source>
</reference>
<keyword evidence="4 6" id="KW-1133">Transmembrane helix</keyword>
<dbReference type="GO" id="GO:0061513">
    <property type="term" value="F:glucose 6-phosphate:phosphate antiporter activity"/>
    <property type="evidence" value="ECO:0007669"/>
    <property type="project" value="TreeGrafter"/>
</dbReference>
<reference evidence="9 10" key="2">
    <citation type="submission" date="2018-12" db="EMBL/GenBank/DDBJ databases">
        <authorList>
            <consortium name="Pathogen Informatics"/>
        </authorList>
    </citation>
    <scope>NUCLEOTIDE SEQUENCE [LARGE SCALE GENOMIC DNA]</scope>
    <source>
        <strain evidence="9 10">NCTC13652</strain>
    </source>
</reference>
<dbReference type="Gene3D" id="1.20.1250.20">
    <property type="entry name" value="MFS general substrate transporter like domains"/>
    <property type="match status" value="2"/>
</dbReference>
<dbReference type="STRING" id="1122997.GCA_000425285_01699"/>
<name>A0A3S4V6Y8_9ACTN</name>
<feature type="transmembrane region" description="Helical" evidence="6">
    <location>
        <begin position="171"/>
        <end position="195"/>
    </location>
</feature>
<dbReference type="CDD" id="cd17345">
    <property type="entry name" value="MFS_GlpT"/>
    <property type="match status" value="1"/>
</dbReference>
<evidence type="ECO:0000256" key="2">
    <source>
        <dbReference type="ARBA" id="ARBA00009598"/>
    </source>
</evidence>
<dbReference type="AlphaFoldDB" id="A0A3S4V6Y8"/>
<dbReference type="EMBL" id="CP025570">
    <property type="protein sequence ID" value="AZZ40533.1"/>
    <property type="molecule type" value="Genomic_DNA"/>
</dbReference>
<dbReference type="InterPro" id="IPR000849">
    <property type="entry name" value="Sugar_P_transporter"/>
</dbReference>
<dbReference type="Proteomes" id="UP000285875">
    <property type="component" value="Chromosome"/>
</dbReference>
<evidence type="ECO:0000313" key="10">
    <source>
        <dbReference type="Proteomes" id="UP000277858"/>
    </source>
</evidence>
<evidence type="ECO:0000256" key="1">
    <source>
        <dbReference type="ARBA" id="ARBA00004651"/>
    </source>
</evidence>
<feature type="transmembrane region" description="Helical" evidence="6">
    <location>
        <begin position="133"/>
        <end position="150"/>
    </location>
</feature>